<keyword evidence="1" id="KW-0732">Signal</keyword>
<feature type="chain" id="PRO_5039300448" evidence="1">
    <location>
        <begin position="25"/>
        <end position="417"/>
    </location>
</feature>
<proteinExistence type="predicted"/>
<evidence type="ECO:0000313" key="3">
    <source>
        <dbReference type="EMBL" id="HIU58016.1"/>
    </source>
</evidence>
<evidence type="ECO:0000259" key="2">
    <source>
        <dbReference type="Pfam" id="PF01520"/>
    </source>
</evidence>
<sequence>MIRKWIFSAAAGLFTLAAAAGASAYGIGESIGRVYYSGIDTYINNYPIRAYSTDGRQLICAEDLRGYGFTVDWSAEDKALYISPDYSVTELTRDDSVKRSIYLANKRAYDIVYSDISVYINGEPVESYSIDGRMMIKLRELEKIGTVEYSAELNRSAAYIDGLPMTEYAPLEEDRQSKLTIVLDPGHGKSSWDMSDEEKTAAGYDNYDGGWGEWRHWIAGSASEDCHGCDGEGTCWYPIGNGDRDTEPGINLKNALAAKAELEGMGYNVRLTRTTNDENPSFKQRVSYCYPNNDFNAEPDASCYVCIHSNAGGGRGSAYIAADGSYTQKWIRTSFEDDSNFLGECINNRIISETSLSEYAGGVINGQGYMILFNKCPVPAGYMEIGFFDSSDLGILDSESGAIGRAIAGGINDYMWN</sequence>
<feature type="domain" description="MurNAc-LAA" evidence="2">
    <location>
        <begin position="181"/>
        <end position="412"/>
    </location>
</feature>
<evidence type="ECO:0000256" key="1">
    <source>
        <dbReference type="SAM" id="SignalP"/>
    </source>
</evidence>
<dbReference type="Pfam" id="PF01520">
    <property type="entry name" value="Amidase_3"/>
    <property type="match status" value="1"/>
</dbReference>
<organism evidence="3 4">
    <name type="scientific">Candidatus Ornithomonoglobus merdipullorum</name>
    <dbReference type="NCBI Taxonomy" id="2840895"/>
    <lineage>
        <taxon>Bacteria</taxon>
        <taxon>Bacillati</taxon>
        <taxon>Bacillota</taxon>
        <taxon>Clostridia</taxon>
        <taxon>Candidatus Ornithomonoglobus</taxon>
    </lineage>
</organism>
<protein>
    <submittedName>
        <fullName evidence="3">N-acetylmuramoyl-L-alanine amidase</fullName>
    </submittedName>
</protein>
<dbReference type="AlphaFoldDB" id="A0A9D1MD35"/>
<dbReference type="Proteomes" id="UP000824109">
    <property type="component" value="Unassembled WGS sequence"/>
</dbReference>
<dbReference type="InterPro" id="IPR002508">
    <property type="entry name" value="MurNAc-LAA_cat"/>
</dbReference>
<evidence type="ECO:0000313" key="4">
    <source>
        <dbReference type="Proteomes" id="UP000824109"/>
    </source>
</evidence>
<dbReference type="SUPFAM" id="SSF53187">
    <property type="entry name" value="Zn-dependent exopeptidases"/>
    <property type="match status" value="1"/>
</dbReference>
<gene>
    <name evidence="3" type="ORF">IAA61_09455</name>
</gene>
<reference evidence="3" key="1">
    <citation type="submission" date="2020-10" db="EMBL/GenBank/DDBJ databases">
        <authorList>
            <person name="Gilroy R."/>
        </authorList>
    </citation>
    <scope>NUCLEOTIDE SEQUENCE</scope>
    <source>
        <strain evidence="3">USAMLcec3-3695</strain>
    </source>
</reference>
<dbReference type="GO" id="GO:0008745">
    <property type="term" value="F:N-acetylmuramoyl-L-alanine amidase activity"/>
    <property type="evidence" value="ECO:0007669"/>
    <property type="project" value="InterPro"/>
</dbReference>
<comment type="caution">
    <text evidence="3">The sequence shown here is derived from an EMBL/GenBank/DDBJ whole genome shotgun (WGS) entry which is preliminary data.</text>
</comment>
<dbReference type="EMBL" id="DVNB01000096">
    <property type="protein sequence ID" value="HIU58016.1"/>
    <property type="molecule type" value="Genomic_DNA"/>
</dbReference>
<dbReference type="GO" id="GO:0009253">
    <property type="term" value="P:peptidoglycan catabolic process"/>
    <property type="evidence" value="ECO:0007669"/>
    <property type="project" value="InterPro"/>
</dbReference>
<feature type="signal peptide" evidence="1">
    <location>
        <begin position="1"/>
        <end position="24"/>
    </location>
</feature>
<dbReference type="Gene3D" id="3.40.630.40">
    <property type="entry name" value="Zn-dependent exopeptidases"/>
    <property type="match status" value="1"/>
</dbReference>
<reference evidence="3" key="2">
    <citation type="journal article" date="2021" name="PeerJ">
        <title>Extensive microbial diversity within the chicken gut microbiome revealed by metagenomics and culture.</title>
        <authorList>
            <person name="Gilroy R."/>
            <person name="Ravi A."/>
            <person name="Getino M."/>
            <person name="Pursley I."/>
            <person name="Horton D.L."/>
            <person name="Alikhan N.F."/>
            <person name="Baker D."/>
            <person name="Gharbi K."/>
            <person name="Hall N."/>
            <person name="Watson M."/>
            <person name="Adriaenssens E.M."/>
            <person name="Foster-Nyarko E."/>
            <person name="Jarju S."/>
            <person name="Secka A."/>
            <person name="Antonio M."/>
            <person name="Oren A."/>
            <person name="Chaudhuri R.R."/>
            <person name="La Ragione R."/>
            <person name="Hildebrand F."/>
            <person name="Pallen M.J."/>
        </authorList>
    </citation>
    <scope>NUCLEOTIDE SEQUENCE</scope>
    <source>
        <strain evidence="3">USAMLcec3-3695</strain>
    </source>
</reference>
<dbReference type="CDD" id="cd02696">
    <property type="entry name" value="MurNAc-LAA"/>
    <property type="match status" value="1"/>
</dbReference>
<name>A0A9D1MD35_9FIRM</name>
<accession>A0A9D1MD35</accession>